<dbReference type="AlphaFoldDB" id="A0AAV1RFJ8"/>
<reference evidence="2 3" key="1">
    <citation type="submission" date="2024-01" db="EMBL/GenBank/DDBJ databases">
        <authorList>
            <person name="Waweru B."/>
        </authorList>
    </citation>
    <scope>NUCLEOTIDE SEQUENCE [LARGE SCALE GENOMIC DNA]</scope>
</reference>
<evidence type="ECO:0000256" key="1">
    <source>
        <dbReference type="SAM" id="MobiDB-lite"/>
    </source>
</evidence>
<organism evidence="2 3">
    <name type="scientific">Dovyalis caffra</name>
    <dbReference type="NCBI Taxonomy" id="77055"/>
    <lineage>
        <taxon>Eukaryota</taxon>
        <taxon>Viridiplantae</taxon>
        <taxon>Streptophyta</taxon>
        <taxon>Embryophyta</taxon>
        <taxon>Tracheophyta</taxon>
        <taxon>Spermatophyta</taxon>
        <taxon>Magnoliopsida</taxon>
        <taxon>eudicotyledons</taxon>
        <taxon>Gunneridae</taxon>
        <taxon>Pentapetalae</taxon>
        <taxon>rosids</taxon>
        <taxon>fabids</taxon>
        <taxon>Malpighiales</taxon>
        <taxon>Salicaceae</taxon>
        <taxon>Flacourtieae</taxon>
        <taxon>Dovyalis</taxon>
    </lineage>
</organism>
<sequence length="80" mass="8923">MGFYGITRTRNGHAWTSLCTILLFTPDPQSLPPPPRPDVDRRPPITTTSFYPDLTNPTSSILTHSLLPLVDSMRTSTILK</sequence>
<keyword evidence="3" id="KW-1185">Reference proteome</keyword>
<dbReference type="Proteomes" id="UP001314170">
    <property type="component" value="Unassembled WGS sequence"/>
</dbReference>
<gene>
    <name evidence="2" type="ORF">DCAF_LOCUS9606</name>
</gene>
<feature type="region of interest" description="Disordered" evidence="1">
    <location>
        <begin position="26"/>
        <end position="50"/>
    </location>
</feature>
<dbReference type="EMBL" id="CAWUPB010000936">
    <property type="protein sequence ID" value="CAK7333765.1"/>
    <property type="molecule type" value="Genomic_DNA"/>
</dbReference>
<comment type="caution">
    <text evidence="2">The sequence shown here is derived from an EMBL/GenBank/DDBJ whole genome shotgun (WGS) entry which is preliminary data.</text>
</comment>
<evidence type="ECO:0000313" key="3">
    <source>
        <dbReference type="Proteomes" id="UP001314170"/>
    </source>
</evidence>
<proteinExistence type="predicted"/>
<accession>A0AAV1RFJ8</accession>
<protein>
    <submittedName>
        <fullName evidence="2">Uncharacterized protein</fullName>
    </submittedName>
</protein>
<evidence type="ECO:0000313" key="2">
    <source>
        <dbReference type="EMBL" id="CAK7333765.1"/>
    </source>
</evidence>
<name>A0AAV1RFJ8_9ROSI</name>